<dbReference type="OrthoDB" id="429991at2759"/>
<dbReference type="KEGG" id="oml:112151796"/>
<proteinExistence type="predicted"/>
<accession>A0A3B3C152</accession>
<dbReference type="Proteomes" id="UP000261560">
    <property type="component" value="Unplaced"/>
</dbReference>
<dbReference type="OMA" id="PISAQFR"/>
<protein>
    <submittedName>
        <fullName evidence="2">Outer dense fiber protein 3-B-like</fullName>
    </submittedName>
</protein>
<dbReference type="GeneID" id="112151796"/>
<feature type="region of interest" description="Disordered" evidence="1">
    <location>
        <begin position="1"/>
        <end position="23"/>
    </location>
</feature>
<name>A0A3B3C152_ORYME</name>
<dbReference type="RefSeq" id="XP_024136635.1">
    <property type="nucleotide sequence ID" value="XM_024280867.1"/>
</dbReference>
<dbReference type="PaxDb" id="30732-ENSOMEP00000010787"/>
<dbReference type="InterPro" id="IPR010736">
    <property type="entry name" value="SHIPPO-rpt"/>
</dbReference>
<reference evidence="2" key="2">
    <citation type="submission" date="2025-09" db="UniProtKB">
        <authorList>
            <consortium name="Ensembl"/>
        </authorList>
    </citation>
    <scope>IDENTIFICATION</scope>
</reference>
<evidence type="ECO:0000256" key="1">
    <source>
        <dbReference type="SAM" id="MobiDB-lite"/>
    </source>
</evidence>
<reference evidence="2" key="1">
    <citation type="submission" date="2025-08" db="UniProtKB">
        <authorList>
            <consortium name="Ensembl"/>
        </authorList>
    </citation>
    <scope>IDENTIFICATION</scope>
</reference>
<organism evidence="2 3">
    <name type="scientific">Oryzias melastigma</name>
    <name type="common">Marine medaka</name>
    <dbReference type="NCBI Taxonomy" id="30732"/>
    <lineage>
        <taxon>Eukaryota</taxon>
        <taxon>Metazoa</taxon>
        <taxon>Chordata</taxon>
        <taxon>Craniata</taxon>
        <taxon>Vertebrata</taxon>
        <taxon>Euteleostomi</taxon>
        <taxon>Actinopterygii</taxon>
        <taxon>Neopterygii</taxon>
        <taxon>Teleostei</taxon>
        <taxon>Neoteleostei</taxon>
        <taxon>Acanthomorphata</taxon>
        <taxon>Ovalentaria</taxon>
        <taxon>Atherinomorphae</taxon>
        <taxon>Beloniformes</taxon>
        <taxon>Adrianichthyidae</taxon>
        <taxon>Oryziinae</taxon>
        <taxon>Oryzias</taxon>
    </lineage>
</organism>
<sequence>MADSEPWVGTWRPHKAKGPISAQFRSPGPIYELPPITGHVLHESTKKNAPSFTMGARLKEPSGPPAPEFTLPSAENEMRSHGITFGQRLPSPKSFQVPGPGTYHPELSKHVVFPTVCAFSLSGKIPEKLKDDTPGPATYNLFEKIYSTIPKAPACSFGERTKVGDFCGYPNPSPGPAAYKTVNYDTCRKKAPHFSLLGRNFIPLAKTETPGPAKYNLKEESHVTRRGPSYSFGVRHSEYVLPVLLNSDDD</sequence>
<dbReference type="PANTHER" id="PTHR21580">
    <property type="entry name" value="SHIPPO-1-RELATED"/>
    <property type="match status" value="1"/>
</dbReference>
<dbReference type="Pfam" id="PF07004">
    <property type="entry name" value="SHIPPO-rpt"/>
    <property type="match status" value="5"/>
</dbReference>
<dbReference type="PANTHER" id="PTHR21580:SF28">
    <property type="entry name" value="BOREALIN N-TERMINAL DOMAIN-CONTAINING PROTEIN-RELATED"/>
    <property type="match status" value="1"/>
</dbReference>
<dbReference type="InterPro" id="IPR051291">
    <property type="entry name" value="CIMAP"/>
</dbReference>
<dbReference type="AlphaFoldDB" id="A0A3B3C152"/>
<dbReference type="GO" id="GO:0005856">
    <property type="term" value="C:cytoskeleton"/>
    <property type="evidence" value="ECO:0007669"/>
    <property type="project" value="TreeGrafter"/>
</dbReference>
<keyword evidence="3" id="KW-1185">Reference proteome</keyword>
<evidence type="ECO:0000313" key="3">
    <source>
        <dbReference type="Proteomes" id="UP000261560"/>
    </source>
</evidence>
<dbReference type="Ensembl" id="ENSOMET00000017684.1">
    <property type="protein sequence ID" value="ENSOMEP00000010787.1"/>
    <property type="gene ID" value="ENSOMEG00000012074.1"/>
</dbReference>
<dbReference type="GeneTree" id="ENSGT00940000161995"/>
<evidence type="ECO:0000313" key="2">
    <source>
        <dbReference type="Ensembl" id="ENSOMEP00000010787.1"/>
    </source>
</evidence>